<protein>
    <submittedName>
        <fullName evidence="10">Type VII secretion integral membrane protein EccD</fullName>
    </submittedName>
</protein>
<dbReference type="EMBL" id="RBAL01000016">
    <property type="protein sequence ID" value="RKN38718.1"/>
    <property type="molecule type" value="Genomic_DNA"/>
</dbReference>
<comment type="subcellular location">
    <subcellularLocation>
        <location evidence="1">Cell membrane</location>
        <topology evidence="1">Multi-pass membrane protein</topology>
    </subcellularLocation>
</comment>
<gene>
    <name evidence="10" type="primary">eccD</name>
    <name evidence="10" type="ORF">D7294_23070</name>
</gene>
<keyword evidence="11" id="KW-1185">Reference proteome</keyword>
<dbReference type="Pfam" id="PF08817">
    <property type="entry name" value="YukD"/>
    <property type="match status" value="1"/>
</dbReference>
<feature type="transmembrane region" description="Helical" evidence="8">
    <location>
        <begin position="256"/>
        <end position="277"/>
    </location>
</feature>
<dbReference type="NCBIfam" id="TIGR03920">
    <property type="entry name" value="T7SS_EccD"/>
    <property type="match status" value="1"/>
</dbReference>
<evidence type="ECO:0000256" key="1">
    <source>
        <dbReference type="ARBA" id="ARBA00004651"/>
    </source>
</evidence>
<dbReference type="GO" id="GO:0005886">
    <property type="term" value="C:plasma membrane"/>
    <property type="evidence" value="ECO:0007669"/>
    <property type="project" value="UniProtKB-SubCell"/>
</dbReference>
<reference evidence="10 11" key="1">
    <citation type="journal article" date="2014" name="Int. J. Syst. Evol. Microbiol.">
        <title>Streptomyces hoynatensis sp. nov., isolated from deep marine sediment.</title>
        <authorList>
            <person name="Veyisoglu A."/>
            <person name="Sahin N."/>
        </authorList>
    </citation>
    <scope>NUCLEOTIDE SEQUENCE [LARGE SCALE GENOMIC DNA]</scope>
    <source>
        <strain evidence="10 11">KCTC 29097</strain>
    </source>
</reference>
<keyword evidence="6 8" id="KW-0472">Membrane</keyword>
<dbReference type="AlphaFoldDB" id="A0A3A9YRS8"/>
<feature type="transmembrane region" description="Helical" evidence="8">
    <location>
        <begin position="198"/>
        <end position="218"/>
    </location>
</feature>
<accession>A0A3A9YRS8</accession>
<sequence length="507" mass="50901">MSTTATGPASPGGQANRAVQAPATGTGTGFCRVTVAAPGSRVDLALPEDVPLADLYPELLRLAGQAPDPGAPVGYHLVRRDGTVLDGARTLGAQRVLDGEVLVLRPFADSLPPPVHDDVTDAVAEAVTHDRLLWHDGMLRAGGLIAAGVLAALTAAALWLGEPDRHDMHGLPGVLAGVLAVLLIAFAAVRARVYEDRAAAVASGLAALPHALVGGTGALPLDAGHGAGRLQLLLGCLAVLLASAVLIAAMPEAASWFAAGACAATLGALATFCALLTEGTPVQTAALCLPVVLGALAFLPALTAALVRLPVGYETPAPPPDPRTAPGGGPRSEDRPDPLDTARIAAQARRGHQILLGLTGGCAALAVAAAGVLGFASDGWGRLLALAAAVALLTRARLFRYAVQVSVLLAAGLTALVLLVLGFVLDAATAGGRPEGTDSLHTLWLAAALTAAAGLLAAVALIVPRAGLTPFWGRVLDLTEGVVLLSLIPLCLAVLDVYGEARGLTSG</sequence>
<dbReference type="RefSeq" id="WP_120682863.1">
    <property type="nucleotide sequence ID" value="NZ_RBAL01000016.1"/>
</dbReference>
<organism evidence="10 11">
    <name type="scientific">Streptomyces hoynatensis</name>
    <dbReference type="NCBI Taxonomy" id="1141874"/>
    <lineage>
        <taxon>Bacteria</taxon>
        <taxon>Bacillati</taxon>
        <taxon>Actinomycetota</taxon>
        <taxon>Actinomycetes</taxon>
        <taxon>Kitasatosporales</taxon>
        <taxon>Streptomycetaceae</taxon>
        <taxon>Streptomyces</taxon>
    </lineage>
</organism>
<feature type="transmembrane region" description="Helical" evidence="8">
    <location>
        <begin position="230"/>
        <end position="249"/>
    </location>
</feature>
<dbReference type="Proteomes" id="UP000272474">
    <property type="component" value="Unassembled WGS sequence"/>
</dbReference>
<feature type="transmembrane region" description="Helical" evidence="8">
    <location>
        <begin position="283"/>
        <end position="307"/>
    </location>
</feature>
<dbReference type="PIRSF" id="PIRSF017804">
    <property type="entry name" value="Secretion_EccD1"/>
    <property type="match status" value="1"/>
</dbReference>
<feature type="transmembrane region" description="Helical" evidence="8">
    <location>
        <begin position="354"/>
        <end position="373"/>
    </location>
</feature>
<evidence type="ECO:0000256" key="7">
    <source>
        <dbReference type="SAM" id="MobiDB-lite"/>
    </source>
</evidence>
<evidence type="ECO:0000256" key="3">
    <source>
        <dbReference type="ARBA" id="ARBA00022475"/>
    </source>
</evidence>
<feature type="transmembrane region" description="Helical" evidence="8">
    <location>
        <begin position="475"/>
        <end position="495"/>
    </location>
</feature>
<keyword evidence="4 8" id="KW-0812">Transmembrane</keyword>
<evidence type="ECO:0000313" key="10">
    <source>
        <dbReference type="EMBL" id="RKN38718.1"/>
    </source>
</evidence>
<feature type="transmembrane region" description="Helical" evidence="8">
    <location>
        <begin position="379"/>
        <end position="398"/>
    </location>
</feature>
<evidence type="ECO:0000256" key="6">
    <source>
        <dbReference type="ARBA" id="ARBA00023136"/>
    </source>
</evidence>
<feature type="region of interest" description="Disordered" evidence="7">
    <location>
        <begin position="315"/>
        <end position="338"/>
    </location>
</feature>
<feature type="transmembrane region" description="Helical" evidence="8">
    <location>
        <begin position="444"/>
        <end position="463"/>
    </location>
</feature>
<proteinExistence type="inferred from homology"/>
<feature type="domain" description="EccD-like transmembrane" evidence="9">
    <location>
        <begin position="140"/>
        <end position="504"/>
    </location>
</feature>
<evidence type="ECO:0000256" key="2">
    <source>
        <dbReference type="ARBA" id="ARBA00006162"/>
    </source>
</evidence>
<name>A0A3A9YRS8_9ACTN</name>
<dbReference type="OrthoDB" id="4775372at2"/>
<feature type="transmembrane region" description="Helical" evidence="8">
    <location>
        <begin position="405"/>
        <end position="424"/>
    </location>
</feature>
<comment type="similarity">
    <text evidence="2">Belongs to the EccD/Snm4 family.</text>
</comment>
<comment type="caution">
    <text evidence="10">The sequence shown here is derived from an EMBL/GenBank/DDBJ whole genome shotgun (WGS) entry which is preliminary data.</text>
</comment>
<feature type="transmembrane region" description="Helical" evidence="8">
    <location>
        <begin position="173"/>
        <end position="191"/>
    </location>
</feature>
<keyword evidence="3" id="KW-1003">Cell membrane</keyword>
<evidence type="ECO:0000313" key="11">
    <source>
        <dbReference type="Proteomes" id="UP000272474"/>
    </source>
</evidence>
<evidence type="ECO:0000256" key="5">
    <source>
        <dbReference type="ARBA" id="ARBA00022989"/>
    </source>
</evidence>
<dbReference type="InterPro" id="IPR044049">
    <property type="entry name" value="EccD_transm"/>
</dbReference>
<dbReference type="Pfam" id="PF19053">
    <property type="entry name" value="EccD"/>
    <property type="match status" value="1"/>
</dbReference>
<dbReference type="InterPro" id="IPR024962">
    <property type="entry name" value="YukD-like"/>
</dbReference>
<evidence type="ECO:0000256" key="4">
    <source>
        <dbReference type="ARBA" id="ARBA00022692"/>
    </source>
</evidence>
<feature type="transmembrane region" description="Helical" evidence="8">
    <location>
        <begin position="141"/>
        <end position="161"/>
    </location>
</feature>
<dbReference type="InterPro" id="IPR006707">
    <property type="entry name" value="T7SS_EccD"/>
</dbReference>
<keyword evidence="5 8" id="KW-1133">Transmembrane helix</keyword>
<evidence type="ECO:0000256" key="8">
    <source>
        <dbReference type="SAM" id="Phobius"/>
    </source>
</evidence>
<dbReference type="Gene3D" id="3.10.20.90">
    <property type="entry name" value="Phosphatidylinositol 3-kinase Catalytic Subunit, Chain A, domain 1"/>
    <property type="match status" value="1"/>
</dbReference>
<feature type="region of interest" description="Disordered" evidence="7">
    <location>
        <begin position="1"/>
        <end position="22"/>
    </location>
</feature>
<evidence type="ECO:0000259" key="9">
    <source>
        <dbReference type="Pfam" id="PF19053"/>
    </source>
</evidence>